<dbReference type="Pfam" id="PF01078">
    <property type="entry name" value="Mg_chelatase"/>
    <property type="match status" value="1"/>
</dbReference>
<dbReference type="RefSeq" id="WP_006440107.1">
    <property type="nucleotide sequence ID" value="NZ_DS995356.1"/>
</dbReference>
<gene>
    <name evidence="5" type="ORF">CLOHIR_01189</name>
</gene>
<dbReference type="SUPFAM" id="SSF52540">
    <property type="entry name" value="P-loop containing nucleoside triphosphate hydrolases"/>
    <property type="match status" value="1"/>
</dbReference>
<dbReference type="Pfam" id="PF13335">
    <property type="entry name" value="Mg_chelatase_C"/>
    <property type="match status" value="1"/>
</dbReference>
<dbReference type="GO" id="GO:0003677">
    <property type="term" value="F:DNA binding"/>
    <property type="evidence" value="ECO:0007669"/>
    <property type="project" value="InterPro"/>
</dbReference>
<dbReference type="GO" id="GO:0005524">
    <property type="term" value="F:ATP binding"/>
    <property type="evidence" value="ECO:0007669"/>
    <property type="project" value="UniProtKB-KW"/>
</dbReference>
<keyword evidence="2" id="KW-0547">Nucleotide-binding</keyword>
<dbReference type="InterPro" id="IPR000523">
    <property type="entry name" value="Mg_chelatse_chII-like_cat_dom"/>
</dbReference>
<evidence type="ECO:0000256" key="3">
    <source>
        <dbReference type="ARBA" id="ARBA00022840"/>
    </source>
</evidence>
<dbReference type="eggNOG" id="COG0606">
    <property type="taxonomic scope" value="Bacteria"/>
</dbReference>
<dbReference type="InterPro" id="IPR003593">
    <property type="entry name" value="AAA+_ATPase"/>
</dbReference>
<evidence type="ECO:0000313" key="6">
    <source>
        <dbReference type="Proteomes" id="UP000003178"/>
    </source>
</evidence>
<dbReference type="InterPro" id="IPR025943">
    <property type="entry name" value="Sigma_54_int_dom_ATP-bd_2"/>
</dbReference>
<dbReference type="InterPro" id="IPR020568">
    <property type="entry name" value="Ribosomal_Su5_D2-typ_SF"/>
</dbReference>
<reference evidence="5 6" key="2">
    <citation type="submission" date="2008-10" db="EMBL/GenBank/DDBJ databases">
        <title>Draft genome sequence of Clostridium hiranonis (DSM 13275).</title>
        <authorList>
            <person name="Sudarsanam P."/>
            <person name="Ley R."/>
            <person name="Guruge J."/>
            <person name="Turnbaugh P.J."/>
            <person name="Mahowald M."/>
            <person name="Liep D."/>
            <person name="Gordon J."/>
        </authorList>
    </citation>
    <scope>NUCLEOTIDE SEQUENCE [LARGE SCALE GENOMIC DNA]</scope>
    <source>
        <strain evidence="5 6">DSM 13275</strain>
    </source>
</reference>
<evidence type="ECO:0000313" key="5">
    <source>
        <dbReference type="EMBL" id="EEA85148.1"/>
    </source>
</evidence>
<keyword evidence="6" id="KW-1185">Reference proteome</keyword>
<dbReference type="Proteomes" id="UP000003178">
    <property type="component" value="Unassembled WGS sequence"/>
</dbReference>
<dbReference type="Gene3D" id="3.30.230.10">
    <property type="match status" value="1"/>
</dbReference>
<dbReference type="PANTHER" id="PTHR32039:SF7">
    <property type="entry name" value="COMPETENCE PROTEIN COMM"/>
    <property type="match status" value="1"/>
</dbReference>
<dbReference type="Pfam" id="PF13541">
    <property type="entry name" value="ChlI"/>
    <property type="match status" value="1"/>
</dbReference>
<dbReference type="SMART" id="SM00382">
    <property type="entry name" value="AAA"/>
    <property type="match status" value="1"/>
</dbReference>
<proteinExistence type="inferred from homology"/>
<dbReference type="InterPro" id="IPR045006">
    <property type="entry name" value="CHLI-like"/>
</dbReference>
<comment type="similarity">
    <text evidence="1">Belongs to the Mg-chelatase subunits D/I family. ComM subfamily.</text>
</comment>
<dbReference type="PRINTS" id="PR01657">
    <property type="entry name" value="MCMFAMILY"/>
</dbReference>
<dbReference type="PANTHER" id="PTHR32039">
    <property type="entry name" value="MAGNESIUM-CHELATASE SUBUNIT CHLI"/>
    <property type="match status" value="1"/>
</dbReference>
<dbReference type="HOGENOM" id="CLU_026145_1_1_9"/>
<dbReference type="SUPFAM" id="SSF54211">
    <property type="entry name" value="Ribosomal protein S5 domain 2-like"/>
    <property type="match status" value="1"/>
</dbReference>
<comment type="caution">
    <text evidence="5">The sequence shown here is derived from an EMBL/GenBank/DDBJ whole genome shotgun (WGS) entry which is preliminary data.</text>
</comment>
<name>B6FZ85_PEPHT</name>
<evidence type="ECO:0000256" key="2">
    <source>
        <dbReference type="ARBA" id="ARBA00022741"/>
    </source>
</evidence>
<dbReference type="InterPro" id="IPR014721">
    <property type="entry name" value="Ribsml_uS5_D2-typ_fold_subgr"/>
</dbReference>
<accession>B6FZ85</accession>
<evidence type="ECO:0000256" key="1">
    <source>
        <dbReference type="ARBA" id="ARBA00006354"/>
    </source>
</evidence>
<dbReference type="NCBIfam" id="TIGR00368">
    <property type="entry name" value="YifB family Mg chelatase-like AAA ATPase"/>
    <property type="match status" value="1"/>
</dbReference>
<dbReference type="InterPro" id="IPR025158">
    <property type="entry name" value="Mg_chelat-rel_C"/>
</dbReference>
<feature type="domain" description="AAA+ ATPase" evidence="4">
    <location>
        <begin position="218"/>
        <end position="379"/>
    </location>
</feature>
<dbReference type="Gene3D" id="3.40.50.300">
    <property type="entry name" value="P-loop containing nucleotide triphosphate hydrolases"/>
    <property type="match status" value="1"/>
</dbReference>
<keyword evidence="3" id="KW-0067">ATP-binding</keyword>
<organism evidence="5 6">
    <name type="scientific">Peptacetobacter hiranonis (strain DSM 13275 / JCM 10541 / KCTC 15199 / TO-931)</name>
    <name type="common">Clostridium hiranonis</name>
    <dbReference type="NCBI Taxonomy" id="500633"/>
    <lineage>
        <taxon>Bacteria</taxon>
        <taxon>Bacillati</taxon>
        <taxon>Bacillota</taxon>
        <taxon>Clostridia</taxon>
        <taxon>Peptostreptococcales</taxon>
        <taxon>Peptostreptococcaceae</taxon>
        <taxon>Peptacetobacter</taxon>
    </lineage>
</organism>
<dbReference type="OrthoDB" id="9813147at2"/>
<sequence length="518" mass="58616">MISSINSRNIIGIDSCDIKVEVDIGKGMPTFNIVGLASTEIKEARERVKSAITNSGYRFPNARIVVNLSPADMKKQGSFLDLPISLGILRDKIRAKDKEMTNSVFVGELSLDGTVKSIKGILPIVIGAKENGYEKIFIPRDNFKECSFIDDIEIVPVNSLKNCISILNGGITKLEIEGVKSEILKDEEQNHTEDEKIDFSYIKGNTYVKRCAEIAVAGGHNMLMIGPPGSGKSFLAKRMTTILPDMTRDEMLEVSRIYSVCSNSVERSGLIERRPFRAPHHTSTGISLIGGGTDAKAGEITLAHKGILFLDEVAEFNRKTLESLRQPIEEKSVNISRLKYSVTYPSDFILVAAMNPCPCGYYRSNIECRCRRYNIERYLGKLSGPFLDRIDIFTEVKSVSFDEINSKMKNESSEEIKKRVENARNMQYKRFNGNTGKLNRDMNSSDIDEYCKIDENSEKVLEMIFNKYRLSNRSYIKLLKVARTIADLDQRENIKESDILEAFSMRRTYYTYFSRLND</sequence>
<protein>
    <submittedName>
        <fullName evidence="5">Mg chelatase-like protein</fullName>
    </submittedName>
</protein>
<evidence type="ECO:0000259" key="4">
    <source>
        <dbReference type="SMART" id="SM00382"/>
    </source>
</evidence>
<dbReference type="AlphaFoldDB" id="B6FZ85"/>
<dbReference type="EMBL" id="ABWP01000050">
    <property type="protein sequence ID" value="EEA85148.1"/>
    <property type="molecule type" value="Genomic_DNA"/>
</dbReference>
<dbReference type="InterPro" id="IPR004482">
    <property type="entry name" value="Mg_chelat-rel"/>
</dbReference>
<reference evidence="5 6" key="1">
    <citation type="submission" date="2008-09" db="EMBL/GenBank/DDBJ databases">
        <authorList>
            <person name="Fulton L."/>
            <person name="Clifton S."/>
            <person name="Fulton B."/>
            <person name="Xu J."/>
            <person name="Minx P."/>
            <person name="Pepin K.H."/>
            <person name="Johnson M."/>
            <person name="Thiruvilangam P."/>
            <person name="Bhonagiri V."/>
            <person name="Nash W.E."/>
            <person name="Mardis E.R."/>
            <person name="Wilson R.K."/>
        </authorList>
    </citation>
    <scope>NUCLEOTIDE SEQUENCE [LARGE SCALE GENOMIC DNA]</scope>
    <source>
        <strain evidence="5 6">DSM 13275</strain>
    </source>
</reference>
<dbReference type="STRING" id="500633.CLOHIR_01189"/>
<dbReference type="InterPro" id="IPR027417">
    <property type="entry name" value="P-loop_NTPase"/>
</dbReference>
<dbReference type="PROSITE" id="PS00676">
    <property type="entry name" value="SIGMA54_INTERACT_2"/>
    <property type="match status" value="1"/>
</dbReference>
<dbReference type="InterPro" id="IPR001208">
    <property type="entry name" value="MCM_dom"/>
</dbReference>